<evidence type="ECO:0000313" key="1">
    <source>
        <dbReference type="EMBL" id="MBA2876377.1"/>
    </source>
</evidence>
<dbReference type="RefSeq" id="WP_181557085.1">
    <property type="nucleotide sequence ID" value="NZ_JACDUT010000012.1"/>
</dbReference>
<proteinExistence type="predicted"/>
<keyword evidence="2" id="KW-1185">Reference proteome</keyword>
<sequence length="70" mass="8023">MKFVYLNDTGRIVNIHPATFIHGCSASDAPIEPLEERLFVLPEGTYPWIKMWDYGEKGLMILVSPRQDTN</sequence>
<evidence type="ECO:0000313" key="2">
    <source>
        <dbReference type="Proteomes" id="UP000523087"/>
    </source>
</evidence>
<dbReference type="EMBL" id="JACDUT010000012">
    <property type="protein sequence ID" value="MBA2876377.1"/>
    <property type="molecule type" value="Genomic_DNA"/>
</dbReference>
<protein>
    <submittedName>
        <fullName evidence="1">Uncharacterized protein</fullName>
    </submittedName>
</protein>
<reference evidence="1 2" key="1">
    <citation type="submission" date="2020-07" db="EMBL/GenBank/DDBJ databases">
        <title>Genomic Encyclopedia of Type Strains, Phase IV (KMG-IV): sequencing the most valuable type-strain genomes for metagenomic binning, comparative biology and taxonomic classification.</title>
        <authorList>
            <person name="Goeker M."/>
        </authorList>
    </citation>
    <scope>NUCLEOTIDE SEQUENCE [LARGE SCALE GENOMIC DNA]</scope>
    <source>
        <strain evidence="1 2">DSM 15730</strain>
    </source>
</reference>
<organism evidence="1 2">
    <name type="scientific">Thermaerobacillus caldiproteolyticus</name>
    <dbReference type="NCBI Taxonomy" id="247480"/>
    <lineage>
        <taxon>Bacteria</taxon>
        <taxon>Bacillati</taxon>
        <taxon>Bacillota</taxon>
        <taxon>Bacilli</taxon>
        <taxon>Bacillales</taxon>
        <taxon>Anoxybacillaceae</taxon>
        <taxon>Thermaerobacillus</taxon>
    </lineage>
</organism>
<accession>A0A7V9Z959</accession>
<dbReference type="Proteomes" id="UP000523087">
    <property type="component" value="Unassembled WGS sequence"/>
</dbReference>
<gene>
    <name evidence="1" type="ORF">HNR31_003195</name>
</gene>
<dbReference type="AlphaFoldDB" id="A0A7V9Z959"/>
<name>A0A7V9Z959_9BACL</name>
<comment type="caution">
    <text evidence="1">The sequence shown here is derived from an EMBL/GenBank/DDBJ whole genome shotgun (WGS) entry which is preliminary data.</text>
</comment>